<dbReference type="KEGG" id="mee:DA075_08415"/>
<feature type="domain" description="HNH nuclease" evidence="2">
    <location>
        <begin position="246"/>
        <end position="300"/>
    </location>
</feature>
<protein>
    <recommendedName>
        <fullName evidence="2">HNH nuclease domain-containing protein</fullName>
    </recommendedName>
</protein>
<organism evidence="3 4">
    <name type="scientific">Methylobacterium currus</name>
    <dbReference type="NCBI Taxonomy" id="2051553"/>
    <lineage>
        <taxon>Bacteria</taxon>
        <taxon>Pseudomonadati</taxon>
        <taxon>Pseudomonadota</taxon>
        <taxon>Alphaproteobacteria</taxon>
        <taxon>Hyphomicrobiales</taxon>
        <taxon>Methylobacteriaceae</taxon>
        <taxon>Methylobacterium</taxon>
    </lineage>
</organism>
<evidence type="ECO:0000313" key="4">
    <source>
        <dbReference type="Proteomes" id="UP000244755"/>
    </source>
</evidence>
<sequence>MPRSAAAGRGRVMPRLPKRPRCGGLPDREGRVMGAVLSGATEAPSIPAAQMASRHRATKAEQRAAALIAKVAAGHTRLSNERPSLFEIREVLQELWAARRAVDEVHFAALGVADFWEDPASDHPAGRRDDRAVPEAGADGVGSDRERAAVMTEASTPTKRRARRPDEMTRFREWLTANGAEVLAPTNEWEVVRFRGDQGVSIVYRNATKSISRMTGQAAEALATFRTGGTMRFVSRGRTVITRAEPLVRALVERDGAACFYCDESFTDALPPTREHLLSRTHGGPDHIANQALACEPCNRRAGHLSLVEKIRLRDRLRAERSAS</sequence>
<accession>A0A2R4WHC1</accession>
<dbReference type="Gene3D" id="1.10.30.50">
    <property type="match status" value="1"/>
</dbReference>
<proteinExistence type="predicted"/>
<reference evidence="3 4" key="1">
    <citation type="submission" date="2018-04" db="EMBL/GenBank/DDBJ databases">
        <title>Methylobacterium sp. PR1016A genome.</title>
        <authorList>
            <person name="Park W."/>
        </authorList>
    </citation>
    <scope>NUCLEOTIDE SEQUENCE [LARGE SCALE GENOMIC DNA]</scope>
    <source>
        <strain evidence="3 4">PR1016A</strain>
    </source>
</reference>
<evidence type="ECO:0000313" key="3">
    <source>
        <dbReference type="EMBL" id="AWB20930.1"/>
    </source>
</evidence>
<feature type="compositionally biased region" description="Basic and acidic residues" evidence="1">
    <location>
        <begin position="120"/>
        <end position="133"/>
    </location>
</feature>
<dbReference type="EMBL" id="CP028843">
    <property type="protein sequence ID" value="AWB20930.1"/>
    <property type="molecule type" value="Genomic_DNA"/>
</dbReference>
<dbReference type="Pfam" id="PF01844">
    <property type="entry name" value="HNH"/>
    <property type="match status" value="1"/>
</dbReference>
<dbReference type="InterPro" id="IPR002711">
    <property type="entry name" value="HNH"/>
</dbReference>
<dbReference type="GO" id="GO:0003676">
    <property type="term" value="F:nucleic acid binding"/>
    <property type="evidence" value="ECO:0007669"/>
    <property type="project" value="InterPro"/>
</dbReference>
<dbReference type="SMART" id="SM00507">
    <property type="entry name" value="HNHc"/>
    <property type="match status" value="1"/>
</dbReference>
<name>A0A2R4WHC1_9HYPH</name>
<dbReference type="AlphaFoldDB" id="A0A2R4WHC1"/>
<keyword evidence="4" id="KW-1185">Reference proteome</keyword>
<dbReference type="CDD" id="cd00085">
    <property type="entry name" value="HNHc"/>
    <property type="match status" value="1"/>
</dbReference>
<evidence type="ECO:0000256" key="1">
    <source>
        <dbReference type="SAM" id="MobiDB-lite"/>
    </source>
</evidence>
<dbReference type="GO" id="GO:0004519">
    <property type="term" value="F:endonuclease activity"/>
    <property type="evidence" value="ECO:0007669"/>
    <property type="project" value="InterPro"/>
</dbReference>
<dbReference type="GO" id="GO:0008270">
    <property type="term" value="F:zinc ion binding"/>
    <property type="evidence" value="ECO:0007669"/>
    <property type="project" value="InterPro"/>
</dbReference>
<evidence type="ECO:0000259" key="2">
    <source>
        <dbReference type="SMART" id="SM00507"/>
    </source>
</evidence>
<dbReference type="InterPro" id="IPR003615">
    <property type="entry name" value="HNH_nuc"/>
</dbReference>
<feature type="region of interest" description="Disordered" evidence="1">
    <location>
        <begin position="118"/>
        <end position="165"/>
    </location>
</feature>
<feature type="region of interest" description="Disordered" evidence="1">
    <location>
        <begin position="1"/>
        <end position="29"/>
    </location>
</feature>
<dbReference type="Proteomes" id="UP000244755">
    <property type="component" value="Chromosome 1"/>
</dbReference>
<gene>
    <name evidence="3" type="ORF">DA075_08415</name>
</gene>